<feature type="domain" description="Phage head morphogenesis" evidence="1">
    <location>
        <begin position="145"/>
        <end position="255"/>
    </location>
</feature>
<protein>
    <submittedName>
        <fullName evidence="2">Minor head protein</fullName>
    </submittedName>
</protein>
<dbReference type="Proteomes" id="UP000223773">
    <property type="component" value="Segment"/>
</dbReference>
<name>A0A1S5QTM0_9CAUD</name>
<accession>A0A1S5QTM0</accession>
<gene>
    <name evidence="2" type="ORF">LEO2_11</name>
</gene>
<proteinExistence type="predicted"/>
<keyword evidence="3" id="KW-1185">Reference proteome</keyword>
<evidence type="ECO:0000259" key="1">
    <source>
        <dbReference type="Pfam" id="PF04233"/>
    </source>
</evidence>
<dbReference type="Pfam" id="PF04233">
    <property type="entry name" value="Phage_Mu_F"/>
    <property type="match status" value="1"/>
</dbReference>
<sequence length="300" mass="34476">MADAKKSIDDMEALESAFLSKSQRLNKKRREQMVKRVEQVQEQLEYAFDHGNIDQINSIINGLKIPSSKEWHKLLKNLVLKAIEGGAIRAQLEYEKLSQRTNFNEEIEVSFSPDWTLSIGSQALEYVLQYAYEIGVITEETVREQLRKTVIDSLESGDRGRDLIAKVIESVGFWMGEKHAETIARTETTKFYNAGKLARWLDPELDGFVVALQYDAITDSRTTDLCNELNGKIINVYNQDVIQQYTPPNHFNCRSQWLPVSKFEDYQEDWNIAETPPEGFQYNVNLPTLLSSTEGIIKKK</sequence>
<dbReference type="NCBIfam" id="TIGR01641">
    <property type="entry name" value="phageSPP1_gp7"/>
    <property type="match status" value="1"/>
</dbReference>
<dbReference type="InterPro" id="IPR006528">
    <property type="entry name" value="Phage_head_morphogenesis_dom"/>
</dbReference>
<reference evidence="3" key="1">
    <citation type="submission" date="2016-02" db="EMBL/GenBank/DDBJ databases">
        <authorList>
            <person name="Morales N."/>
            <person name="Badran S."/>
            <person name="Schick P."/>
            <person name="Jacoby B."/>
            <person name="Reddi K."/>
            <person name="Villella W."/>
            <person name="Sanders E.R."/>
            <person name="Lorenz T.C."/>
        </authorList>
    </citation>
    <scope>NUCLEOTIDE SEQUENCE [LARGE SCALE GENOMIC DNA]</scope>
</reference>
<organism evidence="2 3">
    <name type="scientific">Bacillus phage Leo2</name>
    <dbReference type="NCBI Taxonomy" id="1815973"/>
    <lineage>
        <taxon>Viruses</taxon>
        <taxon>Duplodnaviria</taxon>
        <taxon>Heunggongvirae</taxon>
        <taxon>Uroviricota</taxon>
        <taxon>Caudoviricetes</taxon>
        <taxon>Ehrlichviridae</taxon>
        <taxon>Andromedavirus</taxon>
        <taxon>Andromedavirus leo2</taxon>
    </lineage>
</organism>
<evidence type="ECO:0000313" key="3">
    <source>
        <dbReference type="Proteomes" id="UP000223773"/>
    </source>
</evidence>
<evidence type="ECO:0000313" key="2">
    <source>
        <dbReference type="EMBL" id="AMR60050.1"/>
    </source>
</evidence>
<dbReference type="EMBL" id="KU836751">
    <property type="protein sequence ID" value="AMR60050.1"/>
    <property type="molecule type" value="Genomic_DNA"/>
</dbReference>